<evidence type="ECO:0000313" key="4">
    <source>
        <dbReference type="EMBL" id="ADI32478.1"/>
    </source>
</evidence>
<comment type="similarity">
    <text evidence="3">Belongs to the eIF-6 family.</text>
</comment>
<dbReference type="Gene3D" id="3.75.10.10">
    <property type="entry name" value="L-arginine/glycine Amidinotransferase, Chain A"/>
    <property type="match status" value="1"/>
</dbReference>
<proteinExistence type="inferred from homology"/>
<dbReference type="HOGENOM" id="CLU_071894_1_0_2"/>
<accession>D7D9N2</accession>
<protein>
    <recommendedName>
        <fullName evidence="3">Translation initiation factor 6</fullName>
        <shortName evidence="3">aIF-6</shortName>
    </recommendedName>
</protein>
<dbReference type="NCBIfam" id="TIGR00323">
    <property type="entry name" value="eIF-6"/>
    <property type="match status" value="1"/>
</dbReference>
<dbReference type="PANTHER" id="PTHR10784">
    <property type="entry name" value="TRANSLATION INITIATION FACTOR 6"/>
    <property type="match status" value="1"/>
</dbReference>
<keyword evidence="5" id="KW-1185">Reference proteome</keyword>
<comment type="function">
    <text evidence="3">Binds to the 50S ribosomal subunit and prevents its association with the 30S ribosomal subunit to form the 70S initiation complex.</text>
</comment>
<reference evidence="4 5" key="2">
    <citation type="journal article" date="2011" name="Stand. Genomic Sci.">
        <title>Complete genome sequence of Staphylothermus hellenicus P8.</title>
        <authorList>
            <person name="Anderson I."/>
            <person name="Wirth R."/>
            <person name="Lucas S."/>
            <person name="Copeland A."/>
            <person name="Lapidus A."/>
            <person name="Cheng J.F."/>
            <person name="Goodwin L."/>
            <person name="Pitluck S."/>
            <person name="Davenport K."/>
            <person name="Detter J.C."/>
            <person name="Han C."/>
            <person name="Tapia R."/>
            <person name="Land M."/>
            <person name="Hauser L."/>
            <person name="Pati A."/>
            <person name="Mikhailova N."/>
            <person name="Woyke T."/>
            <person name="Klenk H.P."/>
            <person name="Kyrpides N."/>
            <person name="Ivanova N."/>
        </authorList>
    </citation>
    <scope>NUCLEOTIDE SEQUENCE [LARGE SCALE GENOMIC DNA]</scope>
    <source>
        <strain evidence="5">DSM 12710 / JCM 10830 / BK20S6-10-b1 / P8</strain>
    </source>
</reference>
<gene>
    <name evidence="3" type="primary">eif6</name>
    <name evidence="4" type="ordered locus">Shell_1389</name>
</gene>
<dbReference type="SUPFAM" id="SSF55909">
    <property type="entry name" value="Pentein"/>
    <property type="match status" value="1"/>
</dbReference>
<dbReference type="HAMAP" id="MF_00032">
    <property type="entry name" value="eIF_6"/>
    <property type="match status" value="1"/>
</dbReference>
<dbReference type="OrthoDB" id="33582at2157"/>
<evidence type="ECO:0000256" key="2">
    <source>
        <dbReference type="ARBA" id="ARBA00022917"/>
    </source>
</evidence>
<dbReference type="GO" id="GO:0043022">
    <property type="term" value="F:ribosome binding"/>
    <property type="evidence" value="ECO:0007669"/>
    <property type="project" value="InterPro"/>
</dbReference>
<dbReference type="KEGG" id="shc:Shell_1389"/>
<evidence type="ECO:0000256" key="3">
    <source>
        <dbReference type="HAMAP-Rule" id="MF_00032"/>
    </source>
</evidence>
<keyword evidence="1 3" id="KW-0396">Initiation factor</keyword>
<dbReference type="eggNOG" id="arCOG04176">
    <property type="taxonomic scope" value="Archaea"/>
</dbReference>
<dbReference type="EMBL" id="CP002051">
    <property type="protein sequence ID" value="ADI32478.1"/>
    <property type="molecule type" value="Genomic_DNA"/>
</dbReference>
<dbReference type="GO" id="GO:0042256">
    <property type="term" value="P:cytosolic ribosome assembly"/>
    <property type="evidence" value="ECO:0007669"/>
    <property type="project" value="InterPro"/>
</dbReference>
<dbReference type="AlphaFoldDB" id="D7D9N2"/>
<name>D7D9N2_STAHD</name>
<dbReference type="Pfam" id="PF01912">
    <property type="entry name" value="eIF-6"/>
    <property type="match status" value="1"/>
</dbReference>
<organism evidence="4 5">
    <name type="scientific">Staphylothermus hellenicus (strain DSM 12710 / JCM 10830 / BK20S6-10-b1 / P8)</name>
    <dbReference type="NCBI Taxonomy" id="591019"/>
    <lineage>
        <taxon>Archaea</taxon>
        <taxon>Thermoproteota</taxon>
        <taxon>Thermoprotei</taxon>
        <taxon>Desulfurococcales</taxon>
        <taxon>Desulfurococcaceae</taxon>
        <taxon>Staphylothermus</taxon>
    </lineage>
</organism>
<dbReference type="InterPro" id="IPR002769">
    <property type="entry name" value="eIF6"/>
</dbReference>
<dbReference type="SMART" id="SM00654">
    <property type="entry name" value="eIF6"/>
    <property type="match status" value="1"/>
</dbReference>
<dbReference type="GO" id="GO:0003743">
    <property type="term" value="F:translation initiation factor activity"/>
    <property type="evidence" value="ECO:0007669"/>
    <property type="project" value="UniProtKB-UniRule"/>
</dbReference>
<evidence type="ECO:0000313" key="5">
    <source>
        <dbReference type="Proteomes" id="UP000002573"/>
    </source>
</evidence>
<dbReference type="PIRSF" id="PIRSF006413">
    <property type="entry name" value="IF-6"/>
    <property type="match status" value="1"/>
</dbReference>
<dbReference type="Proteomes" id="UP000002573">
    <property type="component" value="Chromosome"/>
</dbReference>
<reference evidence="5" key="1">
    <citation type="submission" date="2010-05" db="EMBL/GenBank/DDBJ databases">
        <title>Complete sequence of Staphylothermus hellenicus DSM 12710.</title>
        <authorList>
            <consortium name="US DOE Joint Genome Institute"/>
            <person name="Lucas S."/>
            <person name="Copeland A."/>
            <person name="Lapidus A."/>
            <person name="Cheng J.-F."/>
            <person name="Bruce D."/>
            <person name="Goodwin L."/>
            <person name="Pitluck S."/>
            <person name="Davenport K."/>
            <person name="Detter J.C."/>
            <person name="Han C."/>
            <person name="Tapia R."/>
            <person name="Larimer F."/>
            <person name="Land M."/>
            <person name="Hauser L."/>
            <person name="Kyrpides N."/>
            <person name="Mikhailova N."/>
            <person name="Anderson I.J."/>
            <person name="Woyke T."/>
        </authorList>
    </citation>
    <scope>NUCLEOTIDE SEQUENCE [LARGE SCALE GENOMIC DNA]</scope>
    <source>
        <strain evidence="5">DSM 12710 / JCM 10830 / BK20S6-10-b1 / P8</strain>
    </source>
</reference>
<keyword evidence="2 3" id="KW-0648">Protein biosynthesis</keyword>
<dbReference type="STRING" id="591019.Shell_1389"/>
<sequence>MEIVRLSLFGNPNIGVYVFANNSIALIPPSLSSGEKKVIMETLDVELIETKIANTILNGVLVAGNDNGIVLPRIVLDDELYILNNSLKKHDLNIYVSRSKNTALGNIVLCNNKACIAGSELEQQELNKISEALGVEALYKDIMNLTIPGSLAVVTDKGGVIHPDISDDENKELKEIFKVDFERATVNSGIPFIKSGLIANNKGVIVGEYTTGPEILRIRRGLSGGAI</sequence>
<dbReference type="GeneID" id="9234680"/>
<evidence type="ECO:0000256" key="1">
    <source>
        <dbReference type="ARBA" id="ARBA00022540"/>
    </source>
</evidence>
<dbReference type="RefSeq" id="WP_013143676.1">
    <property type="nucleotide sequence ID" value="NC_014205.1"/>
</dbReference>